<accession>A0ABW3L383</accession>
<feature type="transmembrane region" description="Helical" evidence="1">
    <location>
        <begin position="66"/>
        <end position="83"/>
    </location>
</feature>
<protein>
    <submittedName>
        <fullName evidence="2">Uncharacterized protein</fullName>
    </submittedName>
</protein>
<dbReference type="RefSeq" id="WP_386058482.1">
    <property type="nucleotide sequence ID" value="NZ_JBHTKL010000002.1"/>
</dbReference>
<evidence type="ECO:0000313" key="3">
    <source>
        <dbReference type="Proteomes" id="UP001596990"/>
    </source>
</evidence>
<keyword evidence="1" id="KW-0812">Transmembrane</keyword>
<proteinExistence type="predicted"/>
<keyword evidence="3" id="KW-1185">Reference proteome</keyword>
<keyword evidence="1" id="KW-1133">Transmembrane helix</keyword>
<gene>
    <name evidence="2" type="ORF">ACFQ2J_08005</name>
</gene>
<sequence length="240" mass="27790">MNFEFNLLPVNMPALLMASIGWILLFAGILIIYKKQDAPPKFWKVLVAGIIGLFCFTFNYQTENTMLRIPVLPLGVWILMWILKRRGTGWSTYRPYAWTGFVINFVFLLTIFLTPTVHNWFYPAHEPSTYIAEVKGAEIIATHPSANERRLDAERLMEQLDTMKTSQIHSEQWYRDTYDTVGTEKVDERFPYMVEGIDTRWGSGINPLIYVENDGKGLLIRTGEGQIYFRSEQTFLKEGA</sequence>
<reference evidence="3" key="1">
    <citation type="journal article" date="2019" name="Int. J. Syst. Evol. Microbiol.">
        <title>The Global Catalogue of Microorganisms (GCM) 10K type strain sequencing project: providing services to taxonomists for standard genome sequencing and annotation.</title>
        <authorList>
            <consortium name="The Broad Institute Genomics Platform"/>
            <consortium name="The Broad Institute Genome Sequencing Center for Infectious Disease"/>
            <person name="Wu L."/>
            <person name="Ma J."/>
        </authorList>
    </citation>
    <scope>NUCLEOTIDE SEQUENCE [LARGE SCALE GENOMIC DNA]</scope>
    <source>
        <strain evidence="3">CCUG 56607</strain>
    </source>
</reference>
<evidence type="ECO:0000313" key="2">
    <source>
        <dbReference type="EMBL" id="MFD1019133.1"/>
    </source>
</evidence>
<dbReference type="Proteomes" id="UP001596990">
    <property type="component" value="Unassembled WGS sequence"/>
</dbReference>
<name>A0ABW3L383_9BACI</name>
<feature type="transmembrane region" description="Helical" evidence="1">
    <location>
        <begin position="42"/>
        <end position="60"/>
    </location>
</feature>
<feature type="transmembrane region" description="Helical" evidence="1">
    <location>
        <begin position="12"/>
        <end position="33"/>
    </location>
</feature>
<organism evidence="2 3">
    <name type="scientific">Thalassobacillus hwangdonensis</name>
    <dbReference type="NCBI Taxonomy" id="546108"/>
    <lineage>
        <taxon>Bacteria</taxon>
        <taxon>Bacillati</taxon>
        <taxon>Bacillota</taxon>
        <taxon>Bacilli</taxon>
        <taxon>Bacillales</taxon>
        <taxon>Bacillaceae</taxon>
        <taxon>Thalassobacillus</taxon>
    </lineage>
</organism>
<feature type="transmembrane region" description="Helical" evidence="1">
    <location>
        <begin position="95"/>
        <end position="113"/>
    </location>
</feature>
<evidence type="ECO:0000256" key="1">
    <source>
        <dbReference type="SAM" id="Phobius"/>
    </source>
</evidence>
<keyword evidence="1" id="KW-0472">Membrane</keyword>
<comment type="caution">
    <text evidence="2">The sequence shown here is derived from an EMBL/GenBank/DDBJ whole genome shotgun (WGS) entry which is preliminary data.</text>
</comment>
<dbReference type="EMBL" id="JBHTKL010000002">
    <property type="protein sequence ID" value="MFD1019133.1"/>
    <property type="molecule type" value="Genomic_DNA"/>
</dbReference>